<dbReference type="GO" id="GO:0004867">
    <property type="term" value="F:serine-type endopeptidase inhibitor activity"/>
    <property type="evidence" value="ECO:0007669"/>
    <property type="project" value="UniProtKB-KW"/>
</dbReference>
<keyword evidence="1" id="KW-0646">Protease inhibitor</keyword>
<comment type="caution">
    <text evidence="6">The sequence shown here is derived from an EMBL/GenBank/DDBJ whole genome shotgun (WGS) entry which is preliminary data.</text>
</comment>
<dbReference type="EMBL" id="JAWDGP010007106">
    <property type="protein sequence ID" value="KAK3729879.1"/>
    <property type="molecule type" value="Genomic_DNA"/>
</dbReference>
<dbReference type="InterPro" id="IPR020901">
    <property type="entry name" value="Prtase_inh_Kunz-CS"/>
</dbReference>
<dbReference type="CDD" id="cd22603">
    <property type="entry name" value="Kunitz_SmCI_3-like"/>
    <property type="match status" value="1"/>
</dbReference>
<dbReference type="PRINTS" id="PR00759">
    <property type="entry name" value="BASICPTASE"/>
</dbReference>
<keyword evidence="7" id="KW-1185">Reference proteome</keyword>
<dbReference type="PROSITE" id="PS00280">
    <property type="entry name" value="BPTI_KUNITZ_1"/>
    <property type="match status" value="1"/>
</dbReference>
<organism evidence="6 7">
    <name type="scientific">Elysia crispata</name>
    <name type="common">lettuce slug</name>
    <dbReference type="NCBI Taxonomy" id="231223"/>
    <lineage>
        <taxon>Eukaryota</taxon>
        <taxon>Metazoa</taxon>
        <taxon>Spiralia</taxon>
        <taxon>Lophotrochozoa</taxon>
        <taxon>Mollusca</taxon>
        <taxon>Gastropoda</taxon>
        <taxon>Heterobranchia</taxon>
        <taxon>Euthyneura</taxon>
        <taxon>Panpulmonata</taxon>
        <taxon>Sacoglossa</taxon>
        <taxon>Placobranchoidea</taxon>
        <taxon>Plakobranchidae</taxon>
        <taxon>Elysia</taxon>
    </lineage>
</organism>
<accession>A0AAE1CRA3</accession>
<keyword evidence="3" id="KW-1015">Disulfide bond</keyword>
<feature type="non-terminal residue" evidence="6">
    <location>
        <position position="1"/>
    </location>
</feature>
<dbReference type="Pfam" id="PF00014">
    <property type="entry name" value="Kunitz_BPTI"/>
    <property type="match status" value="1"/>
</dbReference>
<evidence type="ECO:0000313" key="7">
    <source>
        <dbReference type="Proteomes" id="UP001283361"/>
    </source>
</evidence>
<dbReference type="PANTHER" id="PTHR10083">
    <property type="entry name" value="KUNITZ-TYPE PROTEASE INHIBITOR-RELATED"/>
    <property type="match status" value="1"/>
</dbReference>
<gene>
    <name evidence="6" type="ORF">RRG08_041900</name>
</gene>
<dbReference type="InterPro" id="IPR002223">
    <property type="entry name" value="Kunitz_BPTI"/>
</dbReference>
<evidence type="ECO:0000256" key="1">
    <source>
        <dbReference type="ARBA" id="ARBA00022690"/>
    </source>
</evidence>
<reference evidence="6" key="1">
    <citation type="journal article" date="2023" name="G3 (Bethesda)">
        <title>A reference genome for the long-term kleptoplast-retaining sea slug Elysia crispata morphotype clarki.</title>
        <authorList>
            <person name="Eastman K.E."/>
            <person name="Pendleton A.L."/>
            <person name="Shaikh M.A."/>
            <person name="Suttiyut T."/>
            <person name="Ogas R."/>
            <person name="Tomko P."/>
            <person name="Gavelis G."/>
            <person name="Widhalm J.R."/>
            <person name="Wisecaver J.H."/>
        </authorList>
    </citation>
    <scope>NUCLEOTIDE SEQUENCE</scope>
    <source>
        <strain evidence="6">ECLA1</strain>
    </source>
</reference>
<name>A0AAE1CRA3_9GAST</name>
<dbReference type="SUPFAM" id="SSF57362">
    <property type="entry name" value="BPTI-like"/>
    <property type="match status" value="1"/>
</dbReference>
<dbReference type="InterPro" id="IPR036880">
    <property type="entry name" value="Kunitz_BPTI_sf"/>
</dbReference>
<dbReference type="GO" id="GO:0005615">
    <property type="term" value="C:extracellular space"/>
    <property type="evidence" value="ECO:0007669"/>
    <property type="project" value="TreeGrafter"/>
</dbReference>
<dbReference type="AlphaFoldDB" id="A0AAE1CRA3"/>
<evidence type="ECO:0000256" key="3">
    <source>
        <dbReference type="ARBA" id="ARBA00023157"/>
    </source>
</evidence>
<feature type="region of interest" description="Disordered" evidence="4">
    <location>
        <begin position="1"/>
        <end position="29"/>
    </location>
</feature>
<dbReference type="Proteomes" id="UP001283361">
    <property type="component" value="Unassembled WGS sequence"/>
</dbReference>
<protein>
    <recommendedName>
        <fullName evidence="5">BPTI/Kunitz inhibitor domain-containing protein</fullName>
    </recommendedName>
</protein>
<dbReference type="InterPro" id="IPR050098">
    <property type="entry name" value="TFPI/VKTCI-like"/>
</dbReference>
<sequence>ANSWLSFSADRGRKNRPKHSRLMGPERGFQRNRPKQANFCSQARPAFRFTWRWTVAGQWKQENHPRFTRMDLKPSIFLGLLCLACVHFTDAATPEFCALPSETGPCKGLFFRFYFDASDGTCKKFAYGGCQGNQNNFSTVEECLKICSDVAPTQPVIG</sequence>
<dbReference type="SMART" id="SM00131">
    <property type="entry name" value="KU"/>
    <property type="match status" value="1"/>
</dbReference>
<dbReference type="Gene3D" id="4.10.410.10">
    <property type="entry name" value="Pancreatic trypsin inhibitor Kunitz domain"/>
    <property type="match status" value="1"/>
</dbReference>
<dbReference type="FunFam" id="4.10.410.10:FF:000004">
    <property type="entry name" value="Tissue factor pathway inhibitor"/>
    <property type="match status" value="1"/>
</dbReference>
<dbReference type="PROSITE" id="PS50279">
    <property type="entry name" value="BPTI_KUNITZ_2"/>
    <property type="match status" value="1"/>
</dbReference>
<evidence type="ECO:0000256" key="4">
    <source>
        <dbReference type="SAM" id="MobiDB-lite"/>
    </source>
</evidence>
<feature type="domain" description="BPTI/Kunitz inhibitor" evidence="5">
    <location>
        <begin position="97"/>
        <end position="147"/>
    </location>
</feature>
<dbReference type="PANTHER" id="PTHR10083:SF328">
    <property type="entry name" value="TISSUE FACTOR PATHWAY INHIBITOR"/>
    <property type="match status" value="1"/>
</dbReference>
<evidence type="ECO:0000256" key="2">
    <source>
        <dbReference type="ARBA" id="ARBA00022900"/>
    </source>
</evidence>
<evidence type="ECO:0000259" key="5">
    <source>
        <dbReference type="PROSITE" id="PS50279"/>
    </source>
</evidence>
<evidence type="ECO:0000313" key="6">
    <source>
        <dbReference type="EMBL" id="KAK3729879.1"/>
    </source>
</evidence>
<keyword evidence="2" id="KW-0722">Serine protease inhibitor</keyword>
<proteinExistence type="predicted"/>